<evidence type="ECO:0000313" key="4">
    <source>
        <dbReference type="EnsemblPlants" id="PNT75712"/>
    </source>
</evidence>
<keyword evidence="2" id="KW-0732">Signal</keyword>
<dbReference type="EMBL" id="CM000880">
    <property type="protein sequence ID" value="PNT75712.1"/>
    <property type="molecule type" value="Genomic_DNA"/>
</dbReference>
<evidence type="ECO:0000256" key="2">
    <source>
        <dbReference type="SAM" id="SignalP"/>
    </source>
</evidence>
<protein>
    <submittedName>
        <fullName evidence="3 4">Uncharacterized protein</fullName>
    </submittedName>
</protein>
<proteinExistence type="predicted"/>
<name>A0A2K2DN49_BRADI</name>
<feature type="region of interest" description="Disordered" evidence="1">
    <location>
        <begin position="61"/>
        <end position="132"/>
    </location>
</feature>
<dbReference type="AlphaFoldDB" id="A0A2K2DN49"/>
<reference evidence="4" key="3">
    <citation type="submission" date="2018-08" db="UniProtKB">
        <authorList>
            <consortium name="EnsemblPlants"/>
        </authorList>
    </citation>
    <scope>IDENTIFICATION</scope>
    <source>
        <strain evidence="4">cv. Bd21</strain>
    </source>
</reference>
<evidence type="ECO:0000313" key="5">
    <source>
        <dbReference type="Proteomes" id="UP000008810"/>
    </source>
</evidence>
<feature type="signal peptide" evidence="2">
    <location>
        <begin position="1"/>
        <end position="29"/>
    </location>
</feature>
<feature type="chain" id="PRO_5044576659" evidence="2">
    <location>
        <begin position="30"/>
        <end position="132"/>
    </location>
</feature>
<accession>A0A2K2DN49</accession>
<organism evidence="3">
    <name type="scientific">Brachypodium distachyon</name>
    <name type="common">Purple false brome</name>
    <name type="synonym">Trachynia distachya</name>
    <dbReference type="NCBI Taxonomy" id="15368"/>
    <lineage>
        <taxon>Eukaryota</taxon>
        <taxon>Viridiplantae</taxon>
        <taxon>Streptophyta</taxon>
        <taxon>Embryophyta</taxon>
        <taxon>Tracheophyta</taxon>
        <taxon>Spermatophyta</taxon>
        <taxon>Magnoliopsida</taxon>
        <taxon>Liliopsida</taxon>
        <taxon>Poales</taxon>
        <taxon>Poaceae</taxon>
        <taxon>BOP clade</taxon>
        <taxon>Pooideae</taxon>
        <taxon>Stipodae</taxon>
        <taxon>Brachypodieae</taxon>
        <taxon>Brachypodium</taxon>
    </lineage>
</organism>
<dbReference type="EnsemblPlants" id="PNT75712">
    <property type="protein sequence ID" value="PNT75712"/>
    <property type="gene ID" value="BRADI_1g37112v3"/>
</dbReference>
<dbReference type="RefSeq" id="XP_003560624.2">
    <property type="nucleotide sequence ID" value="XM_003560576.4"/>
</dbReference>
<dbReference type="Gramene" id="PNT75712">
    <property type="protein sequence ID" value="PNT75712"/>
    <property type="gene ID" value="BRADI_1g37112v3"/>
</dbReference>
<gene>
    <name evidence="4" type="primary">LOC100844427</name>
    <name evidence="3" type="ORF">BRADI_1g37112v3</name>
</gene>
<keyword evidence="5" id="KW-1185">Reference proteome</keyword>
<reference evidence="3" key="2">
    <citation type="submission" date="2017-06" db="EMBL/GenBank/DDBJ databases">
        <title>WGS assembly of Brachypodium distachyon.</title>
        <authorList>
            <consortium name="The International Brachypodium Initiative"/>
            <person name="Lucas S."/>
            <person name="Harmon-Smith M."/>
            <person name="Lail K."/>
            <person name="Tice H."/>
            <person name="Grimwood J."/>
            <person name="Bruce D."/>
            <person name="Barry K."/>
            <person name="Shu S."/>
            <person name="Lindquist E."/>
            <person name="Wang M."/>
            <person name="Pitluck S."/>
            <person name="Vogel J.P."/>
            <person name="Garvin D.F."/>
            <person name="Mockler T.C."/>
            <person name="Schmutz J."/>
            <person name="Rokhsar D."/>
            <person name="Bevan M.W."/>
        </authorList>
    </citation>
    <scope>NUCLEOTIDE SEQUENCE</scope>
    <source>
        <strain evidence="3">Bd21</strain>
    </source>
</reference>
<reference evidence="3 4" key="1">
    <citation type="journal article" date="2010" name="Nature">
        <title>Genome sequencing and analysis of the model grass Brachypodium distachyon.</title>
        <authorList>
            <consortium name="International Brachypodium Initiative"/>
        </authorList>
    </citation>
    <scope>NUCLEOTIDE SEQUENCE [LARGE SCALE GENOMIC DNA]</scope>
    <source>
        <strain evidence="3">Bd21</strain>
        <strain evidence="4">cv. Bd21</strain>
    </source>
</reference>
<evidence type="ECO:0000256" key="1">
    <source>
        <dbReference type="SAM" id="MobiDB-lite"/>
    </source>
</evidence>
<dbReference type="GeneID" id="100844427"/>
<evidence type="ECO:0000313" key="3">
    <source>
        <dbReference type="EMBL" id="PNT75712.1"/>
    </source>
</evidence>
<dbReference type="KEGG" id="bdi:100844427"/>
<dbReference type="Proteomes" id="UP000008810">
    <property type="component" value="Chromosome 1"/>
</dbReference>
<sequence length="132" mass="13149">MASSARAARLMVLLVVVSVVIMSGSVCHGARDISGHPGIFDPNRPGACGMGVCPGRGKPYTRPGGPYVRPSPPNNGDMSGAATVKPGPLDPNGPACIRGVCPSPGGSYTGGPGSPRYKMPPSNGAGAGIERP</sequence>